<dbReference type="EMBL" id="BHVY01000002">
    <property type="protein sequence ID" value="GIJ84856.1"/>
    <property type="molecule type" value="Genomic_DNA"/>
</dbReference>
<proteinExistence type="predicted"/>
<name>A0A9P3B4Y9_9EURO</name>
<dbReference type="RefSeq" id="XP_043155603.1">
    <property type="nucleotide sequence ID" value="XM_043299668.1"/>
</dbReference>
<evidence type="ECO:0000256" key="1">
    <source>
        <dbReference type="SAM" id="MobiDB-lite"/>
    </source>
</evidence>
<keyword evidence="3" id="KW-1185">Reference proteome</keyword>
<dbReference type="GeneID" id="67002319"/>
<accession>A0A9P3B4Y9</accession>
<gene>
    <name evidence="2" type="ORF">Asppvi_003707</name>
</gene>
<evidence type="ECO:0000313" key="2">
    <source>
        <dbReference type="EMBL" id="GIJ84856.1"/>
    </source>
</evidence>
<reference evidence="2 3" key="1">
    <citation type="submission" date="2018-10" db="EMBL/GenBank/DDBJ databases">
        <title>Pan-genome distribution and transcriptional activeness of fungal secondary metabolism genes in Aspergillus section Fumigati.</title>
        <authorList>
            <person name="Takahashi H."/>
            <person name="Umemura M."/>
            <person name="Ninomiya A."/>
            <person name="Kusuya Y."/>
            <person name="Urayama S."/>
            <person name="Shimizu M."/>
            <person name="Watanabe A."/>
            <person name="Kamei K."/>
            <person name="Yaguchi T."/>
            <person name="Hagiwara D."/>
        </authorList>
    </citation>
    <scope>NUCLEOTIDE SEQUENCE [LARGE SCALE GENOMIC DNA]</scope>
    <source>
        <strain evidence="2 3">IFM 55266</strain>
    </source>
</reference>
<comment type="caution">
    <text evidence="2">The sequence shown here is derived from an EMBL/GenBank/DDBJ whole genome shotgun (WGS) entry which is preliminary data.</text>
</comment>
<evidence type="ECO:0000313" key="3">
    <source>
        <dbReference type="Proteomes" id="UP001043456"/>
    </source>
</evidence>
<protein>
    <submittedName>
        <fullName evidence="2">Uncharacterized protein</fullName>
    </submittedName>
</protein>
<feature type="region of interest" description="Disordered" evidence="1">
    <location>
        <begin position="53"/>
        <end position="95"/>
    </location>
</feature>
<dbReference type="Pfam" id="PF11951">
    <property type="entry name" value="Fungal_trans_2"/>
    <property type="match status" value="1"/>
</dbReference>
<dbReference type="InterPro" id="IPR021858">
    <property type="entry name" value="Fun_TF"/>
</dbReference>
<dbReference type="PANTHER" id="PTHR37540:SF10">
    <property type="entry name" value="SIGMA-70 REGION 2 FAMILY PROTEIN"/>
    <property type="match status" value="1"/>
</dbReference>
<organism evidence="2 3">
    <name type="scientific">Aspergillus pseudoviridinutans</name>
    <dbReference type="NCBI Taxonomy" id="1517512"/>
    <lineage>
        <taxon>Eukaryota</taxon>
        <taxon>Fungi</taxon>
        <taxon>Dikarya</taxon>
        <taxon>Ascomycota</taxon>
        <taxon>Pezizomycotina</taxon>
        <taxon>Eurotiomycetes</taxon>
        <taxon>Eurotiomycetidae</taxon>
        <taxon>Eurotiales</taxon>
        <taxon>Aspergillaceae</taxon>
        <taxon>Aspergillus</taxon>
        <taxon>Aspergillus subgen. Fumigati</taxon>
    </lineage>
</organism>
<dbReference type="PANTHER" id="PTHR37540">
    <property type="entry name" value="TRANSCRIPTION FACTOR (ACR-2), PUTATIVE-RELATED-RELATED"/>
    <property type="match status" value="1"/>
</dbReference>
<dbReference type="OrthoDB" id="3469225at2759"/>
<feature type="compositionally biased region" description="Polar residues" evidence="1">
    <location>
        <begin position="81"/>
        <end position="95"/>
    </location>
</feature>
<dbReference type="AlphaFoldDB" id="A0A9P3B4Y9"/>
<dbReference type="Proteomes" id="UP001043456">
    <property type="component" value="Unassembled WGS sequence"/>
</dbReference>
<sequence length="475" mass="53375">MTPIPQHQSNEWVFITTTPTRPRPTKGQRSQMRRRVMREIGYTRRNVQTALFQSPSISSCTSSDITASDSGSSPSPVERQYGSSQSPECPTSSTHIPSFLASPVVLDRESQRLLHHMFSDAIPSQFRIYKDRWYPICITNSAAFDQMLATYATHISQYHMQHDLKHFILSNHTKALVRVRNDISAMSLGRKRVLEGTLSAITALACYSHLQRDMVFWRSHMAAVARLIQESGLSLGALDEKLVTVVKWVDLIGSYALDVAPALGDVNEGVGYIHSPTKSVSPCLDSLDLPASLLSALQSLQWTNAQIVLHDSIWSDPVEVDRLIHPLTHHFLSLRYDAYTFGPVCSGLRSGALLYLAEFRRMSGISPVVTEIHVRQLRLSMEAISPASLPSELTLWLLTVGALEATTTSERKFFHSHLLLLSQALEIHSVLCWKRRLKRLIWSEAVFDHKLDITWGLLQAKSANNHIQRTYIVTA</sequence>
<feature type="compositionally biased region" description="Low complexity" evidence="1">
    <location>
        <begin position="54"/>
        <end position="76"/>
    </location>
</feature>